<keyword evidence="2" id="KW-1185">Reference proteome</keyword>
<organism evidence="1 2">
    <name type="scientific">Candidatus Thiomargarita nelsonii</name>
    <dbReference type="NCBI Taxonomy" id="1003181"/>
    <lineage>
        <taxon>Bacteria</taxon>
        <taxon>Pseudomonadati</taxon>
        <taxon>Pseudomonadota</taxon>
        <taxon>Gammaproteobacteria</taxon>
        <taxon>Thiotrichales</taxon>
        <taxon>Thiotrichaceae</taxon>
        <taxon>Thiomargarita</taxon>
    </lineage>
</organism>
<accession>A0A0A6P9T1</accession>
<dbReference type="AlphaFoldDB" id="A0A0A6P9T1"/>
<sequence length="82" mass="9424">MPKQQDTSLLAQVMEETIKQSEQAQNCLKTLFAEIQPKPKGIKKSKKWNLMSPNKTYSMILKNRSTLSNRDYINKSVAPWAP</sequence>
<evidence type="ECO:0000313" key="2">
    <source>
        <dbReference type="Proteomes" id="UP000030428"/>
    </source>
</evidence>
<reference evidence="1 2" key="1">
    <citation type="journal article" date="2016" name="Front. Microbiol.">
        <title>Single-Cell (Meta-)Genomics of a Dimorphic Candidatus Thiomargarita nelsonii Reveals Genomic Plasticity.</title>
        <authorList>
            <person name="Flood B.E."/>
            <person name="Fliss P."/>
            <person name="Jones D.S."/>
            <person name="Dick G.J."/>
            <person name="Jain S."/>
            <person name="Kaster A.K."/>
            <person name="Winkel M."/>
            <person name="Mussmann M."/>
            <person name="Bailey J."/>
        </authorList>
    </citation>
    <scope>NUCLEOTIDE SEQUENCE [LARGE SCALE GENOMIC DNA]</scope>
    <source>
        <strain evidence="1">Hydrate Ridge</strain>
    </source>
</reference>
<name>A0A0A6P9T1_9GAMM</name>
<evidence type="ECO:0000313" key="1">
    <source>
        <dbReference type="EMBL" id="KHD07112.1"/>
    </source>
</evidence>
<comment type="caution">
    <text evidence="1">The sequence shown here is derived from an EMBL/GenBank/DDBJ whole genome shotgun (WGS) entry which is preliminary data.</text>
</comment>
<proteinExistence type="predicted"/>
<dbReference type="Proteomes" id="UP000030428">
    <property type="component" value="Unassembled WGS sequence"/>
</dbReference>
<dbReference type="EMBL" id="JSZA02000305">
    <property type="protein sequence ID" value="KHD07112.1"/>
    <property type="molecule type" value="Genomic_DNA"/>
</dbReference>
<protein>
    <submittedName>
        <fullName evidence="1">Uncharacterized protein</fullName>
    </submittedName>
</protein>
<gene>
    <name evidence="1" type="ORF">PN36_32835</name>
</gene>